<feature type="compositionally biased region" description="Low complexity" evidence="1">
    <location>
        <begin position="364"/>
        <end position="373"/>
    </location>
</feature>
<feature type="compositionally biased region" description="Basic and acidic residues" evidence="1">
    <location>
        <begin position="57"/>
        <end position="71"/>
    </location>
</feature>
<feature type="compositionally biased region" description="Low complexity" evidence="1">
    <location>
        <begin position="72"/>
        <end position="82"/>
    </location>
</feature>
<feature type="compositionally biased region" description="Low complexity" evidence="1">
    <location>
        <begin position="11"/>
        <end position="23"/>
    </location>
</feature>
<proteinExistence type="predicted"/>
<protein>
    <submittedName>
        <fullName evidence="2">Uncharacterized protein</fullName>
    </submittedName>
</protein>
<feature type="compositionally biased region" description="Basic and acidic residues" evidence="1">
    <location>
        <begin position="334"/>
        <end position="343"/>
    </location>
</feature>
<accession>A0A8H5FCF3</accession>
<feature type="region of interest" description="Disordered" evidence="1">
    <location>
        <begin position="1"/>
        <end position="113"/>
    </location>
</feature>
<dbReference type="Proteomes" id="UP000541558">
    <property type="component" value="Unassembled WGS sequence"/>
</dbReference>
<feature type="region of interest" description="Disordered" evidence="1">
    <location>
        <begin position="334"/>
        <end position="377"/>
    </location>
</feature>
<keyword evidence="3" id="KW-1185">Reference proteome</keyword>
<reference evidence="2 3" key="1">
    <citation type="journal article" date="2020" name="ISME J.">
        <title>Uncovering the hidden diversity of litter-decomposition mechanisms in mushroom-forming fungi.</title>
        <authorList>
            <person name="Floudas D."/>
            <person name="Bentzer J."/>
            <person name="Ahren D."/>
            <person name="Johansson T."/>
            <person name="Persson P."/>
            <person name="Tunlid A."/>
        </authorList>
    </citation>
    <scope>NUCLEOTIDE SEQUENCE [LARGE SCALE GENOMIC DNA]</scope>
    <source>
        <strain evidence="2 3">CBS 175.51</strain>
    </source>
</reference>
<comment type="caution">
    <text evidence="2">The sequence shown here is derived from an EMBL/GenBank/DDBJ whole genome shotgun (WGS) entry which is preliminary data.</text>
</comment>
<evidence type="ECO:0000313" key="3">
    <source>
        <dbReference type="Proteomes" id="UP000541558"/>
    </source>
</evidence>
<sequence length="449" mass="49576">MANRGRYLAISTTTTTTRATTSSCLRYRENNNGATPPTKLSNKTRTSARLTTAERAPTQHDDVGLEKEKSPGRAATREPGTTGRRRRRPLLALPALPTPSASVAGPSAPTPAEVPEDDMVGVEVSWATSHVHIQMRHNLLQTQQRQGVSALWSPSKIAVRSVDHGLLLNPLVCRRVPSSTLPMRPRQSPSHIPVASPTRHAELNSADASHRPELAARQSFTSHVLVALCQGSSTCQDVTLLRSQLVVHSTVAMPSRPCNFSWLMNDTSSKTLMPPKQRTKARPALPNFPQIDCIIHDTDCGVERVWTDLGAYRRWLIEGKARNDKWAELVDRERRERHDRGQYTDDEESESDSQSGEEVEDGPDAPASGPGPAVEDPWLTFENVHQAMMSLGPMFGMHVPEDLSLPVVFDMDKWDKMKVAKQPKLVEQGRPQYFHPSPPSPLPKGPGIV</sequence>
<evidence type="ECO:0000256" key="1">
    <source>
        <dbReference type="SAM" id="MobiDB-lite"/>
    </source>
</evidence>
<feature type="compositionally biased region" description="Pro residues" evidence="1">
    <location>
        <begin position="436"/>
        <end position="449"/>
    </location>
</feature>
<evidence type="ECO:0000313" key="2">
    <source>
        <dbReference type="EMBL" id="KAF5331333.1"/>
    </source>
</evidence>
<dbReference type="OrthoDB" id="10459126at2759"/>
<feature type="compositionally biased region" description="Polar residues" evidence="1">
    <location>
        <begin position="30"/>
        <end position="50"/>
    </location>
</feature>
<organism evidence="2 3">
    <name type="scientific">Ephemerocybe angulata</name>
    <dbReference type="NCBI Taxonomy" id="980116"/>
    <lineage>
        <taxon>Eukaryota</taxon>
        <taxon>Fungi</taxon>
        <taxon>Dikarya</taxon>
        <taxon>Basidiomycota</taxon>
        <taxon>Agaricomycotina</taxon>
        <taxon>Agaricomycetes</taxon>
        <taxon>Agaricomycetidae</taxon>
        <taxon>Agaricales</taxon>
        <taxon>Agaricineae</taxon>
        <taxon>Psathyrellaceae</taxon>
        <taxon>Ephemerocybe</taxon>
    </lineage>
</organism>
<feature type="compositionally biased region" description="Acidic residues" evidence="1">
    <location>
        <begin position="344"/>
        <end position="363"/>
    </location>
</feature>
<name>A0A8H5FCF3_9AGAR</name>
<gene>
    <name evidence="2" type="ORF">D9611_011837</name>
</gene>
<dbReference type="EMBL" id="JAACJK010000114">
    <property type="protein sequence ID" value="KAF5331333.1"/>
    <property type="molecule type" value="Genomic_DNA"/>
</dbReference>
<dbReference type="AlphaFoldDB" id="A0A8H5FCF3"/>
<feature type="region of interest" description="Disordered" evidence="1">
    <location>
        <begin position="426"/>
        <end position="449"/>
    </location>
</feature>